<dbReference type="GO" id="GO:0035194">
    <property type="term" value="P:regulatory ncRNA-mediated post-transcriptional gene silencing"/>
    <property type="evidence" value="ECO:0007669"/>
    <property type="project" value="InterPro"/>
</dbReference>
<keyword evidence="1" id="KW-1133">Transmembrane helix</keyword>
<dbReference type="OMA" id="MDFREVW"/>
<dbReference type="OrthoDB" id="5780570at2759"/>
<accession>G0N0U7</accession>
<dbReference type="InParanoid" id="G0N0U7"/>
<name>G0N0U7_CAEBE</name>
<dbReference type="GO" id="GO:0050658">
    <property type="term" value="P:RNA transport"/>
    <property type="evidence" value="ECO:0007669"/>
    <property type="project" value="InterPro"/>
</dbReference>
<dbReference type="InterPro" id="IPR033759">
    <property type="entry name" value="Sid-5"/>
</dbReference>
<dbReference type="EMBL" id="GL379825">
    <property type="protein sequence ID" value="EGT49136.1"/>
    <property type="molecule type" value="Genomic_DNA"/>
</dbReference>
<protein>
    <submittedName>
        <fullName evidence="2">Uncharacterized protein</fullName>
    </submittedName>
</protein>
<dbReference type="HOGENOM" id="CLU_2322589_0_0_1"/>
<keyword evidence="3" id="KW-1185">Reference proteome</keyword>
<evidence type="ECO:0000313" key="2">
    <source>
        <dbReference type="EMBL" id="EGT49136.1"/>
    </source>
</evidence>
<dbReference type="AlphaFoldDB" id="G0N0U7"/>
<organism evidence="3">
    <name type="scientific">Caenorhabditis brenneri</name>
    <name type="common">Nematode worm</name>
    <dbReference type="NCBI Taxonomy" id="135651"/>
    <lineage>
        <taxon>Eukaryota</taxon>
        <taxon>Metazoa</taxon>
        <taxon>Ecdysozoa</taxon>
        <taxon>Nematoda</taxon>
        <taxon>Chromadorea</taxon>
        <taxon>Rhabditida</taxon>
        <taxon>Rhabditina</taxon>
        <taxon>Rhabditomorpha</taxon>
        <taxon>Rhabditoidea</taxon>
        <taxon>Rhabditidae</taxon>
        <taxon>Peloderinae</taxon>
        <taxon>Caenorhabditis</taxon>
    </lineage>
</organism>
<sequence length="92" mass="10178">MNTDVGADNDATPHVLAAKTCADNLKTAEDNCVYLLAISIFLLVLNVLSIVFFNRHSLIKFYRARFHPLPSSETASSVFRGAFDHDAFDMKG</sequence>
<keyword evidence="1" id="KW-0812">Transmembrane</keyword>
<dbReference type="FunCoup" id="G0N0U7">
    <property type="interactions" value="1867"/>
</dbReference>
<proteinExistence type="predicted"/>
<keyword evidence="1" id="KW-0472">Membrane</keyword>
<gene>
    <name evidence="2" type="ORF">CAEBREN_13397</name>
</gene>
<feature type="transmembrane region" description="Helical" evidence="1">
    <location>
        <begin position="33"/>
        <end position="53"/>
    </location>
</feature>
<dbReference type="GO" id="GO:0005770">
    <property type="term" value="C:late endosome"/>
    <property type="evidence" value="ECO:0007669"/>
    <property type="project" value="InterPro"/>
</dbReference>
<dbReference type="eggNOG" id="ENOG502TIE5">
    <property type="taxonomic scope" value="Eukaryota"/>
</dbReference>
<dbReference type="Proteomes" id="UP000008068">
    <property type="component" value="Unassembled WGS sequence"/>
</dbReference>
<evidence type="ECO:0000313" key="3">
    <source>
        <dbReference type="Proteomes" id="UP000008068"/>
    </source>
</evidence>
<reference evidence="3" key="1">
    <citation type="submission" date="2011-07" db="EMBL/GenBank/DDBJ databases">
        <authorList>
            <consortium name="Caenorhabditis brenneri Sequencing and Analysis Consortium"/>
            <person name="Wilson R.K."/>
        </authorList>
    </citation>
    <scope>NUCLEOTIDE SEQUENCE [LARGE SCALE GENOMIC DNA]</scope>
    <source>
        <strain evidence="3">PB2801</strain>
    </source>
</reference>
<dbReference type="Pfam" id="PF17204">
    <property type="entry name" value="Sid-5"/>
    <property type="match status" value="1"/>
</dbReference>
<evidence type="ECO:0000256" key="1">
    <source>
        <dbReference type="SAM" id="Phobius"/>
    </source>
</evidence>